<dbReference type="CDD" id="cd13925">
    <property type="entry name" value="RPF"/>
    <property type="match status" value="1"/>
</dbReference>
<evidence type="ECO:0000256" key="3">
    <source>
        <dbReference type="SAM" id="MobiDB-lite"/>
    </source>
</evidence>
<feature type="compositionally biased region" description="Low complexity" evidence="3">
    <location>
        <begin position="206"/>
        <end position="216"/>
    </location>
</feature>
<evidence type="ECO:0000259" key="5">
    <source>
        <dbReference type="PROSITE" id="PS51782"/>
    </source>
</evidence>
<feature type="compositionally biased region" description="Basic and acidic residues" evidence="3">
    <location>
        <begin position="294"/>
        <end position="313"/>
    </location>
</feature>
<dbReference type="Pfam" id="PF06737">
    <property type="entry name" value="Transglycosylas"/>
    <property type="match status" value="1"/>
</dbReference>
<feature type="signal peptide" evidence="4">
    <location>
        <begin position="1"/>
        <end position="40"/>
    </location>
</feature>
<dbReference type="Gene3D" id="3.10.350.10">
    <property type="entry name" value="LysM domain"/>
    <property type="match status" value="1"/>
</dbReference>
<dbReference type="EMBL" id="JAGSMN010000641">
    <property type="protein sequence ID" value="MBR7676332.1"/>
    <property type="molecule type" value="Genomic_DNA"/>
</dbReference>
<evidence type="ECO:0000313" key="6">
    <source>
        <dbReference type="EMBL" id="MBR7676332.1"/>
    </source>
</evidence>
<feature type="compositionally biased region" description="Basic and acidic residues" evidence="3">
    <location>
        <begin position="150"/>
        <end position="167"/>
    </location>
</feature>
<proteinExistence type="inferred from homology"/>
<dbReference type="InterPro" id="IPR018392">
    <property type="entry name" value="LysM"/>
</dbReference>
<feature type="compositionally biased region" description="Gly residues" evidence="3">
    <location>
        <begin position="217"/>
        <end position="240"/>
    </location>
</feature>
<feature type="compositionally biased region" description="Basic and acidic residues" evidence="3">
    <location>
        <begin position="268"/>
        <end position="285"/>
    </location>
</feature>
<organism evidence="6 7">
    <name type="scientific">Streptomyces daliensis</name>
    <dbReference type="NCBI Taxonomy" id="299421"/>
    <lineage>
        <taxon>Bacteria</taxon>
        <taxon>Bacillati</taxon>
        <taxon>Actinomycetota</taxon>
        <taxon>Actinomycetes</taxon>
        <taxon>Kitasatosporales</taxon>
        <taxon>Streptomycetaceae</taxon>
        <taxon>Streptomyces</taxon>
    </lineage>
</organism>
<gene>
    <name evidence="6" type="ORF">KDA82_25640</name>
</gene>
<dbReference type="AlphaFoldDB" id="A0A8T4IYT4"/>
<accession>A0A8T4IYT4</accession>
<sequence length="324" mass="33100">MRSGNGRHRRPRQAPALFVAAGVTGAGIALPLLGATGAHAADTATWDRVAECESGGLWSANKGNGYYGGLQLTMDTWEDYGGTDYAERPDLASRSQQISVAEKILDDQGPDAWPSCSVNGGLTEDSTEKPDVNPGDDDGSGDSGDATEPVPERPYDSPSDSEKKPDDSSDSSDSPDPEKSDGSGDASSSPSPSPSPSEDEGDDSASPEAPSETTPGNGTGTGTGAGTGTGTGTGAGGATEGTGKHRGTPDQREGDGEDDERASRGKHGRDGAEEADGDEGHRVRSGESLSAIASEHKVRGGWDALYDRNRDVVGSDPDLILPGQ</sequence>
<name>A0A8T4IYT4_9ACTN</name>
<dbReference type="Proteomes" id="UP000675554">
    <property type="component" value="Unassembled WGS sequence"/>
</dbReference>
<dbReference type="Gene3D" id="1.10.530.10">
    <property type="match status" value="1"/>
</dbReference>
<evidence type="ECO:0000256" key="1">
    <source>
        <dbReference type="ARBA" id="ARBA00010830"/>
    </source>
</evidence>
<feature type="domain" description="LysM" evidence="5">
    <location>
        <begin position="279"/>
        <end position="324"/>
    </location>
</feature>
<reference evidence="6" key="1">
    <citation type="submission" date="2021-04" db="EMBL/GenBank/DDBJ databases">
        <title>Sequencing of actinobacteria type strains.</title>
        <authorList>
            <person name="Nguyen G.-S."/>
            <person name="Wentzel A."/>
        </authorList>
    </citation>
    <scope>NUCLEOTIDE SEQUENCE</scope>
    <source>
        <strain evidence="6">DSM 42095</strain>
    </source>
</reference>
<comment type="similarity">
    <text evidence="1">Belongs to the transglycosylase family. Rpf subfamily.</text>
</comment>
<comment type="caution">
    <text evidence="6">The sequence shown here is derived from an EMBL/GenBank/DDBJ whole genome shotgun (WGS) entry which is preliminary data.</text>
</comment>
<keyword evidence="7" id="KW-1185">Reference proteome</keyword>
<evidence type="ECO:0000313" key="7">
    <source>
        <dbReference type="Proteomes" id="UP000675554"/>
    </source>
</evidence>
<keyword evidence="2" id="KW-0378">Hydrolase</keyword>
<dbReference type="CDD" id="cd00118">
    <property type="entry name" value="LysM"/>
    <property type="match status" value="1"/>
</dbReference>
<protein>
    <submittedName>
        <fullName evidence="6">LysM peptidoglycan-binding domain-containing protein</fullName>
    </submittedName>
</protein>
<dbReference type="PROSITE" id="PS51782">
    <property type="entry name" value="LYSM"/>
    <property type="match status" value="1"/>
</dbReference>
<dbReference type="InterPro" id="IPR010618">
    <property type="entry name" value="RPF"/>
</dbReference>
<keyword evidence="4" id="KW-0732">Signal</keyword>
<dbReference type="InterPro" id="IPR036779">
    <property type="entry name" value="LysM_dom_sf"/>
</dbReference>
<dbReference type="GO" id="GO:0016787">
    <property type="term" value="F:hydrolase activity"/>
    <property type="evidence" value="ECO:0007669"/>
    <property type="project" value="UniProtKB-KW"/>
</dbReference>
<feature type="non-terminal residue" evidence="6">
    <location>
        <position position="324"/>
    </location>
</feature>
<feature type="region of interest" description="Disordered" evidence="3">
    <location>
        <begin position="105"/>
        <end position="324"/>
    </location>
</feature>
<evidence type="ECO:0000256" key="4">
    <source>
        <dbReference type="SAM" id="SignalP"/>
    </source>
</evidence>
<dbReference type="SUPFAM" id="SSF53955">
    <property type="entry name" value="Lysozyme-like"/>
    <property type="match status" value="1"/>
</dbReference>
<feature type="chain" id="PRO_5035910286" evidence="4">
    <location>
        <begin position="41"/>
        <end position="324"/>
    </location>
</feature>
<dbReference type="InterPro" id="IPR023346">
    <property type="entry name" value="Lysozyme-like_dom_sf"/>
</dbReference>
<evidence type="ECO:0000256" key="2">
    <source>
        <dbReference type="ARBA" id="ARBA00022801"/>
    </source>
</evidence>